<proteinExistence type="inferred from homology"/>
<keyword evidence="3 6" id="KW-1133">Transmembrane helix</keyword>
<gene>
    <name evidence="7" type="ORF">R6G74_00550</name>
</gene>
<feature type="transmembrane region" description="Helical" evidence="6">
    <location>
        <begin position="31"/>
        <end position="50"/>
    </location>
</feature>
<feature type="transmembrane region" description="Helical" evidence="6">
    <location>
        <begin position="189"/>
        <end position="208"/>
    </location>
</feature>
<evidence type="ECO:0000256" key="4">
    <source>
        <dbReference type="ARBA" id="ARBA00023136"/>
    </source>
</evidence>
<organism evidence="7 8">
    <name type="scientific">Actinotignum timonense</name>
    <dbReference type="NCBI Taxonomy" id="1870995"/>
    <lineage>
        <taxon>Bacteria</taxon>
        <taxon>Bacillati</taxon>
        <taxon>Actinomycetota</taxon>
        <taxon>Actinomycetes</taxon>
        <taxon>Actinomycetales</taxon>
        <taxon>Actinomycetaceae</taxon>
        <taxon>Actinotignum</taxon>
    </lineage>
</organism>
<dbReference type="Gene3D" id="1.20.1080.10">
    <property type="entry name" value="Glycerol uptake facilitator protein"/>
    <property type="match status" value="1"/>
</dbReference>
<comment type="subcellular location">
    <subcellularLocation>
        <location evidence="1">Membrane</location>
        <topology evidence="1">Multi-pass membrane protein</topology>
    </subcellularLocation>
</comment>
<keyword evidence="4 6" id="KW-0472">Membrane</keyword>
<dbReference type="PANTHER" id="PTHR30520">
    <property type="entry name" value="FORMATE TRANSPORTER-RELATED"/>
    <property type="match status" value="1"/>
</dbReference>
<reference evidence="7" key="1">
    <citation type="submission" date="2023-10" db="EMBL/GenBank/DDBJ databases">
        <title>Whole Genome based description of the genera Actinobaculum and Actinotignum reveals a complex phylogenetic relationship within the species included in the genus Actinotignum.</title>
        <authorList>
            <person name="Jensen C.S."/>
            <person name="Dargis R."/>
            <person name="Kemp M."/>
            <person name="Christensen J.J."/>
        </authorList>
    </citation>
    <scope>NUCLEOTIDE SEQUENCE</scope>
    <source>
        <strain evidence="7">SLA_B245</strain>
    </source>
</reference>
<feature type="transmembrane region" description="Helical" evidence="6">
    <location>
        <begin position="65"/>
        <end position="86"/>
    </location>
</feature>
<feature type="transmembrane region" description="Helical" evidence="6">
    <location>
        <begin position="107"/>
        <end position="131"/>
    </location>
</feature>
<protein>
    <submittedName>
        <fullName evidence="7">Formate/nitrite transporter family protein</fullName>
    </submittedName>
</protein>
<dbReference type="GO" id="GO:0005886">
    <property type="term" value="C:plasma membrane"/>
    <property type="evidence" value="ECO:0007669"/>
    <property type="project" value="TreeGrafter"/>
</dbReference>
<dbReference type="EMBL" id="JAWNFV010000001">
    <property type="protein sequence ID" value="MDY5139809.1"/>
    <property type="molecule type" value="Genomic_DNA"/>
</dbReference>
<dbReference type="PROSITE" id="PS01005">
    <property type="entry name" value="FORMATE_NITRITE_TP_1"/>
    <property type="match status" value="1"/>
</dbReference>
<dbReference type="InterPro" id="IPR023271">
    <property type="entry name" value="Aquaporin-like"/>
</dbReference>
<evidence type="ECO:0000256" key="1">
    <source>
        <dbReference type="ARBA" id="ARBA00004141"/>
    </source>
</evidence>
<evidence type="ECO:0000256" key="6">
    <source>
        <dbReference type="SAM" id="Phobius"/>
    </source>
</evidence>
<evidence type="ECO:0000256" key="2">
    <source>
        <dbReference type="ARBA" id="ARBA00022692"/>
    </source>
</evidence>
<dbReference type="Pfam" id="PF01226">
    <property type="entry name" value="Form_Nir_trans"/>
    <property type="match status" value="1"/>
</dbReference>
<dbReference type="RefSeq" id="WP_026428538.1">
    <property type="nucleotide sequence ID" value="NZ_CAUPFC010000001.1"/>
</dbReference>
<evidence type="ECO:0000256" key="5">
    <source>
        <dbReference type="ARBA" id="ARBA00049660"/>
    </source>
</evidence>
<comment type="caution">
    <text evidence="7">The sequence shown here is derived from an EMBL/GenBank/DDBJ whole genome shotgun (WGS) entry which is preliminary data.</text>
</comment>
<dbReference type="PANTHER" id="PTHR30520:SF6">
    <property type="entry name" value="FORMATE_NITRATE FAMILY TRANSPORTER (EUROFUNG)"/>
    <property type="match status" value="1"/>
</dbReference>
<dbReference type="AlphaFoldDB" id="A0AAW9HJL5"/>
<name>A0AAW9HJL5_9ACTO</name>
<feature type="transmembrane region" description="Helical" evidence="6">
    <location>
        <begin position="251"/>
        <end position="276"/>
    </location>
</feature>
<sequence length="293" mass="30701">MSITIPDPHTLAVENARAAYKKTKKPLTRSFVMALSGGAFIGMGYIFYITSQQGLADGPLGPAKVLGGLCFSVGLILVVLTGSDLFTSTTMTVMPLYHKRVRPRRFFAHWGTSLAGNLVGALFLALLVFGAGQALSNGGAWGEVALHTAAGKAAHSIPESFLLGVLANIAVCAGVWIAQSGRSTADKILACLCPIPLFVAAGFEHSIANMFLLPLGLMCKYWGGDAFWNSEAVLASGHGLADYAAFTPGAVALNIGVVILGNIVGGGFILATYFWVAYLRDDDAADVYDAPLK</sequence>
<evidence type="ECO:0000313" key="8">
    <source>
        <dbReference type="Proteomes" id="UP001288320"/>
    </source>
</evidence>
<dbReference type="InterPro" id="IPR024002">
    <property type="entry name" value="For/NO2_transpt_CS"/>
</dbReference>
<dbReference type="GeneID" id="81701014"/>
<dbReference type="GO" id="GO:0015499">
    <property type="term" value="F:formate transmembrane transporter activity"/>
    <property type="evidence" value="ECO:0007669"/>
    <property type="project" value="TreeGrafter"/>
</dbReference>
<dbReference type="InterPro" id="IPR000292">
    <property type="entry name" value="For/NO2_transpt"/>
</dbReference>
<keyword evidence="2 6" id="KW-0812">Transmembrane</keyword>
<feature type="transmembrane region" description="Helical" evidence="6">
    <location>
        <begin position="160"/>
        <end position="177"/>
    </location>
</feature>
<comment type="similarity">
    <text evidence="5">Belongs to the FNT transporter (TC 1.A.16) family.</text>
</comment>
<evidence type="ECO:0000313" key="7">
    <source>
        <dbReference type="EMBL" id="MDY5139809.1"/>
    </source>
</evidence>
<evidence type="ECO:0000256" key="3">
    <source>
        <dbReference type="ARBA" id="ARBA00022989"/>
    </source>
</evidence>
<dbReference type="Proteomes" id="UP001288320">
    <property type="component" value="Unassembled WGS sequence"/>
</dbReference>
<accession>A0AAW9HJL5</accession>